<name>A0ABY9YXC3_9GAMM</name>
<evidence type="ECO:0000313" key="2">
    <source>
        <dbReference type="Proteomes" id="UP001302072"/>
    </source>
</evidence>
<reference evidence="1 2" key="1">
    <citation type="submission" date="2022-12" db="EMBL/GenBank/DDBJ databases">
        <title>Two new species, Stenotrophomonas aracearum and Stenotrophomonas oahuensis, isolated from Anthurium (Araceae family) in Hawaii.</title>
        <authorList>
            <person name="Chunag S.C."/>
            <person name="Dobhal S."/>
            <person name="Alvarez A."/>
            <person name="Arif M."/>
        </authorList>
    </citation>
    <scope>NUCLEOTIDE SEQUENCE [LARGE SCALE GENOMIC DNA]</scope>
    <source>
        <strain evidence="1 2">A5586</strain>
        <plasmid evidence="1 2">pST01</plasmid>
    </source>
</reference>
<evidence type="ECO:0000313" key="1">
    <source>
        <dbReference type="EMBL" id="WNH54803.1"/>
    </source>
</evidence>
<dbReference type="EMBL" id="CP115542">
    <property type="protein sequence ID" value="WNH54803.1"/>
    <property type="molecule type" value="Genomic_DNA"/>
</dbReference>
<accession>A0ABY9YXC3</accession>
<keyword evidence="2" id="KW-1185">Reference proteome</keyword>
<gene>
    <name evidence="1" type="ORF">PDM29_20885</name>
</gene>
<proteinExistence type="predicted"/>
<dbReference type="RefSeq" id="WP_311193880.1">
    <property type="nucleotide sequence ID" value="NZ_CP115542.1"/>
</dbReference>
<dbReference type="Proteomes" id="UP001302072">
    <property type="component" value="Plasmid pST01"/>
</dbReference>
<geneLocation type="plasmid" evidence="1 2">
    <name>pST01</name>
</geneLocation>
<protein>
    <submittedName>
        <fullName evidence="1">Uncharacterized protein</fullName>
    </submittedName>
</protein>
<keyword evidence="1" id="KW-0614">Plasmid</keyword>
<sequence>MSNTSESVKFILVEVYDLSQEYAVDEEGDYSWLVTVRIEGGTVADVLDGAHFDELAPSGVKVASRIKLPDHVEFSTFCSKDAVRRFFGEALPKTEHEMQFDRLYRSVDVLTVGQLRQALAGLPDEMPVIHTAEMLDSGLRTNRIGLSVQSGEWAYDEPGKPSYDDTRWCLRVAEVWDHRWHSLPTPTNDATQTAGLP</sequence>
<organism evidence="1 2">
    <name type="scientific">Stenotrophomonas oahuensis</name>
    <dbReference type="NCBI Taxonomy" id="3003271"/>
    <lineage>
        <taxon>Bacteria</taxon>
        <taxon>Pseudomonadati</taxon>
        <taxon>Pseudomonadota</taxon>
        <taxon>Gammaproteobacteria</taxon>
        <taxon>Lysobacterales</taxon>
        <taxon>Lysobacteraceae</taxon>
        <taxon>Stenotrophomonas</taxon>
    </lineage>
</organism>